<gene>
    <name evidence="1" type="ORF">NLO413_0805</name>
</gene>
<dbReference type="AlphaFoldDB" id="A0A0F3NMW8"/>
<keyword evidence="2" id="KW-1185">Reference proteome</keyword>
<dbReference type="RefSeq" id="WP_045809130.1">
    <property type="nucleotide sequence ID" value="NZ_LANX01000001.1"/>
</dbReference>
<dbReference type="OrthoDB" id="9809646at2"/>
<protein>
    <submittedName>
        <fullName evidence="1">Uncharacterized protein</fullName>
    </submittedName>
</protein>
<sequence>MIRALIFLFTLSIEKACKSNNILLKKTVKKLFFSFLHNCLNHTEVLLSVNKRLLNEEFSIAYVTVEVKYGNCADNT</sequence>
<proteinExistence type="predicted"/>
<dbReference type="EMBL" id="LANX01000001">
    <property type="protein sequence ID" value="KJV69413.1"/>
    <property type="molecule type" value="Genomic_DNA"/>
</dbReference>
<organism evidence="1 2">
    <name type="scientific">Candidatus Neoehrlichia procyonis str. RAC413</name>
    <dbReference type="NCBI Taxonomy" id="1359163"/>
    <lineage>
        <taxon>Bacteria</taxon>
        <taxon>Pseudomonadati</taxon>
        <taxon>Pseudomonadota</taxon>
        <taxon>Alphaproteobacteria</taxon>
        <taxon>Rickettsiales</taxon>
        <taxon>Anaplasmataceae</taxon>
        <taxon>Candidatus Neoehrlichia</taxon>
    </lineage>
</organism>
<reference evidence="1 2" key="1">
    <citation type="submission" date="2015-02" db="EMBL/GenBank/DDBJ databases">
        <title>Genome Sequencing of Rickettsiales.</title>
        <authorList>
            <person name="Daugherty S.C."/>
            <person name="Su Q."/>
            <person name="Abolude K."/>
            <person name="Beier-Sexton M."/>
            <person name="Carlyon J.A."/>
            <person name="Carter R."/>
            <person name="Day N.P."/>
            <person name="Dumler S.J."/>
            <person name="Dyachenko V."/>
            <person name="Godinez A."/>
            <person name="Kurtti T.J."/>
            <person name="Lichay M."/>
            <person name="Mullins K.E."/>
            <person name="Ott S."/>
            <person name="Pappas-Brown V."/>
            <person name="Paris D.H."/>
            <person name="Patel P."/>
            <person name="Richards A.L."/>
            <person name="Sadzewicz L."/>
            <person name="Sears K."/>
            <person name="Seidman D."/>
            <person name="Sengamalay N."/>
            <person name="Stenos J."/>
            <person name="Tallon L.J."/>
            <person name="Vincent G."/>
            <person name="Fraser C.M."/>
            <person name="Munderloh U."/>
            <person name="Dunning-Hotopp J.C."/>
        </authorList>
    </citation>
    <scope>NUCLEOTIDE SEQUENCE [LARGE SCALE GENOMIC DNA]</scope>
    <source>
        <strain evidence="1 2">RAC413</strain>
    </source>
</reference>
<name>A0A0F3NMW8_9RICK</name>
<evidence type="ECO:0000313" key="1">
    <source>
        <dbReference type="EMBL" id="KJV69413.1"/>
    </source>
</evidence>
<evidence type="ECO:0000313" key="2">
    <source>
        <dbReference type="Proteomes" id="UP000033562"/>
    </source>
</evidence>
<dbReference type="Proteomes" id="UP000033562">
    <property type="component" value="Unassembled WGS sequence"/>
</dbReference>
<accession>A0A0F3NMW8</accession>
<comment type="caution">
    <text evidence="1">The sequence shown here is derived from an EMBL/GenBank/DDBJ whole genome shotgun (WGS) entry which is preliminary data.</text>
</comment>